<evidence type="ECO:0000256" key="9">
    <source>
        <dbReference type="HAMAP-Rule" id="MF_00061"/>
    </source>
</evidence>
<accession>A0ABV6HIR8</accession>
<comment type="catalytic activity">
    <reaction evidence="9">
        <text>4-CDP-2-C-methyl-D-erythritol + ATP = 4-CDP-2-C-methyl-D-erythritol 2-phosphate + ADP + H(+)</text>
        <dbReference type="Rhea" id="RHEA:18437"/>
        <dbReference type="ChEBI" id="CHEBI:15378"/>
        <dbReference type="ChEBI" id="CHEBI:30616"/>
        <dbReference type="ChEBI" id="CHEBI:57823"/>
        <dbReference type="ChEBI" id="CHEBI:57919"/>
        <dbReference type="ChEBI" id="CHEBI:456216"/>
        <dbReference type="EC" id="2.7.1.148"/>
    </reaction>
</comment>
<dbReference type="Gene3D" id="3.30.230.10">
    <property type="match status" value="1"/>
</dbReference>
<dbReference type="PANTHER" id="PTHR43527:SF2">
    <property type="entry name" value="4-DIPHOSPHOCYTIDYL-2-C-METHYL-D-ERYTHRITOL KINASE, CHLOROPLASTIC"/>
    <property type="match status" value="1"/>
</dbReference>
<organism evidence="12 13">
    <name type="scientific">Olivibacter oleidegradans</name>
    <dbReference type="NCBI Taxonomy" id="760123"/>
    <lineage>
        <taxon>Bacteria</taxon>
        <taxon>Pseudomonadati</taxon>
        <taxon>Bacteroidota</taxon>
        <taxon>Sphingobacteriia</taxon>
        <taxon>Sphingobacteriales</taxon>
        <taxon>Sphingobacteriaceae</taxon>
        <taxon>Olivibacter</taxon>
    </lineage>
</organism>
<dbReference type="SUPFAM" id="SSF54211">
    <property type="entry name" value="Ribosomal protein S5 domain 2-like"/>
    <property type="match status" value="1"/>
</dbReference>
<comment type="function">
    <text evidence="9">Catalyzes the phosphorylation of the position 2 hydroxy group of 4-diphosphocytidyl-2C-methyl-D-erythritol.</text>
</comment>
<dbReference type="EMBL" id="JBHLWO010000002">
    <property type="protein sequence ID" value="MFC0318803.1"/>
    <property type="molecule type" value="Genomic_DNA"/>
</dbReference>
<dbReference type="EC" id="2.7.1.148" evidence="2 9"/>
<evidence type="ECO:0000313" key="13">
    <source>
        <dbReference type="Proteomes" id="UP001589774"/>
    </source>
</evidence>
<keyword evidence="6 9" id="KW-0418">Kinase</keyword>
<dbReference type="InterPro" id="IPR013750">
    <property type="entry name" value="GHMP_kinase_C_dom"/>
</dbReference>
<dbReference type="Gene3D" id="3.30.70.890">
    <property type="entry name" value="GHMP kinase, C-terminal domain"/>
    <property type="match status" value="1"/>
</dbReference>
<evidence type="ECO:0000256" key="5">
    <source>
        <dbReference type="ARBA" id="ARBA00022741"/>
    </source>
</evidence>
<evidence type="ECO:0000256" key="1">
    <source>
        <dbReference type="ARBA" id="ARBA00009684"/>
    </source>
</evidence>
<evidence type="ECO:0000259" key="10">
    <source>
        <dbReference type="Pfam" id="PF00288"/>
    </source>
</evidence>
<dbReference type="InterPro" id="IPR014721">
    <property type="entry name" value="Ribsml_uS5_D2-typ_fold_subgr"/>
</dbReference>
<dbReference type="InterPro" id="IPR004424">
    <property type="entry name" value="IspE"/>
</dbReference>
<evidence type="ECO:0000313" key="12">
    <source>
        <dbReference type="EMBL" id="MFC0318803.1"/>
    </source>
</evidence>
<dbReference type="Proteomes" id="UP001589774">
    <property type="component" value="Unassembled WGS sequence"/>
</dbReference>
<comment type="pathway">
    <text evidence="9">Isoprenoid biosynthesis; isopentenyl diphosphate biosynthesis via DXP pathway; isopentenyl diphosphate from 1-deoxy-D-xylulose 5-phosphate: step 3/6.</text>
</comment>
<feature type="active site" evidence="9">
    <location>
        <position position="8"/>
    </location>
</feature>
<dbReference type="Pfam" id="PF00288">
    <property type="entry name" value="GHMP_kinases_N"/>
    <property type="match status" value="1"/>
</dbReference>
<dbReference type="PIRSF" id="PIRSF010376">
    <property type="entry name" value="IspE"/>
    <property type="match status" value="1"/>
</dbReference>
<feature type="binding site" evidence="9">
    <location>
        <begin position="90"/>
        <end position="100"/>
    </location>
    <ligand>
        <name>ATP</name>
        <dbReference type="ChEBI" id="CHEBI:30616"/>
    </ligand>
</feature>
<name>A0ABV6HIR8_9SPHI</name>
<dbReference type="NCBIfam" id="TIGR00154">
    <property type="entry name" value="ispE"/>
    <property type="match status" value="1"/>
</dbReference>
<evidence type="ECO:0000256" key="3">
    <source>
        <dbReference type="ARBA" id="ARBA00017473"/>
    </source>
</evidence>
<dbReference type="GO" id="GO:0050515">
    <property type="term" value="F:4-(cytidine 5'-diphospho)-2-C-methyl-D-erythritol kinase activity"/>
    <property type="evidence" value="ECO:0007669"/>
    <property type="project" value="UniProtKB-EC"/>
</dbReference>
<protein>
    <recommendedName>
        <fullName evidence="3 9">4-diphosphocytidyl-2-C-methyl-D-erythritol kinase</fullName>
        <shortName evidence="9">CMK</shortName>
        <ecNumber evidence="2 9">2.7.1.148</ecNumber>
    </recommendedName>
    <alternativeName>
        <fullName evidence="8 9">4-(cytidine-5'-diphospho)-2-C-methyl-D-erythritol kinase</fullName>
    </alternativeName>
</protein>
<evidence type="ECO:0000256" key="6">
    <source>
        <dbReference type="ARBA" id="ARBA00022777"/>
    </source>
</evidence>
<reference evidence="12 13" key="1">
    <citation type="submission" date="2024-09" db="EMBL/GenBank/DDBJ databases">
        <authorList>
            <person name="Sun Q."/>
            <person name="Mori K."/>
        </authorList>
    </citation>
    <scope>NUCLEOTIDE SEQUENCE [LARGE SCALE GENOMIC DNA]</scope>
    <source>
        <strain evidence="12 13">CCM 7765</strain>
    </source>
</reference>
<keyword evidence="9" id="KW-0414">Isoprene biosynthesis</keyword>
<dbReference type="SUPFAM" id="SSF55060">
    <property type="entry name" value="GHMP Kinase, C-terminal domain"/>
    <property type="match status" value="1"/>
</dbReference>
<dbReference type="InterPro" id="IPR036554">
    <property type="entry name" value="GHMP_kinase_C_sf"/>
</dbReference>
<dbReference type="InterPro" id="IPR006204">
    <property type="entry name" value="GHMP_kinase_N_dom"/>
</dbReference>
<feature type="domain" description="GHMP kinase N-terminal" evidence="10">
    <location>
        <begin position="63"/>
        <end position="136"/>
    </location>
</feature>
<evidence type="ECO:0000256" key="2">
    <source>
        <dbReference type="ARBA" id="ARBA00012052"/>
    </source>
</evidence>
<dbReference type="RefSeq" id="WP_130857337.1">
    <property type="nucleotide sequence ID" value="NZ_JBHLWO010000002.1"/>
</dbReference>
<proteinExistence type="inferred from homology"/>
<dbReference type="HAMAP" id="MF_00061">
    <property type="entry name" value="IspE"/>
    <property type="match status" value="1"/>
</dbReference>
<keyword evidence="4 9" id="KW-0808">Transferase</keyword>
<keyword evidence="13" id="KW-1185">Reference proteome</keyword>
<dbReference type="InterPro" id="IPR020568">
    <property type="entry name" value="Ribosomal_Su5_D2-typ_SF"/>
</dbReference>
<evidence type="ECO:0000259" key="11">
    <source>
        <dbReference type="Pfam" id="PF08544"/>
    </source>
</evidence>
<feature type="active site" evidence="9">
    <location>
        <position position="132"/>
    </location>
</feature>
<sequence length="274" mass="30766">MITFANAKINIGLQVLDRRPDGYHNLETVFYPVKLFDILEIVPSSSLKLEVSGIGIPNNDEDNLCIRAYRALAVDFDLEPVCIYLHKQIPIGAGLGGGSADAAFLIKLLSRYFRLNLSIEQMESYASALGADCSFFIRNKPVFATGIGDVFTEISIDLSAYKLVLVKPPIHVSTGEAYGSVRSSRESKNLRERITLPVEQWKEHLFNDFETGIFHRYPEIRGIKSMLYERGAIYAAMSGSGSTVYGLFREELDLKELKAWCEVYWMDGGERRSS</sequence>
<evidence type="ECO:0000256" key="8">
    <source>
        <dbReference type="ARBA" id="ARBA00032554"/>
    </source>
</evidence>
<dbReference type="PANTHER" id="PTHR43527">
    <property type="entry name" value="4-DIPHOSPHOCYTIDYL-2-C-METHYL-D-ERYTHRITOL KINASE, CHLOROPLASTIC"/>
    <property type="match status" value="1"/>
</dbReference>
<keyword evidence="5 9" id="KW-0547">Nucleotide-binding</keyword>
<feature type="domain" description="GHMP kinase C-terminal" evidence="11">
    <location>
        <begin position="207"/>
        <end position="258"/>
    </location>
</feature>
<dbReference type="Pfam" id="PF08544">
    <property type="entry name" value="GHMP_kinases_C"/>
    <property type="match status" value="1"/>
</dbReference>
<comment type="caution">
    <text evidence="12">The sequence shown here is derived from an EMBL/GenBank/DDBJ whole genome shotgun (WGS) entry which is preliminary data.</text>
</comment>
<gene>
    <name evidence="9 12" type="primary">ispE</name>
    <name evidence="12" type="ORF">ACFFI0_10810</name>
</gene>
<keyword evidence="7 9" id="KW-0067">ATP-binding</keyword>
<evidence type="ECO:0000256" key="7">
    <source>
        <dbReference type="ARBA" id="ARBA00022840"/>
    </source>
</evidence>
<comment type="similarity">
    <text evidence="1 9">Belongs to the GHMP kinase family. IspE subfamily.</text>
</comment>
<evidence type="ECO:0000256" key="4">
    <source>
        <dbReference type="ARBA" id="ARBA00022679"/>
    </source>
</evidence>